<evidence type="ECO:0000256" key="4">
    <source>
        <dbReference type="ARBA" id="ARBA00044877"/>
    </source>
</evidence>
<comment type="function">
    <text evidence="1 5">NHase catalyzes the hydration of various nitrile compounds to the corresponding amides.</text>
</comment>
<name>A0A286GT15_9PROT</name>
<organism evidence="8 9">
    <name type="scientific">Caenispirillum bisanense</name>
    <dbReference type="NCBI Taxonomy" id="414052"/>
    <lineage>
        <taxon>Bacteria</taxon>
        <taxon>Pseudomonadati</taxon>
        <taxon>Pseudomonadota</taxon>
        <taxon>Alphaproteobacteria</taxon>
        <taxon>Rhodospirillales</taxon>
        <taxon>Novispirillaceae</taxon>
        <taxon>Caenispirillum</taxon>
    </lineage>
</organism>
<feature type="domain" description="Nitrile hydratase beta subunit-like N-terminal" evidence="7">
    <location>
        <begin position="1"/>
        <end position="107"/>
    </location>
</feature>
<dbReference type="OrthoDB" id="3478924at2"/>
<evidence type="ECO:0000259" key="7">
    <source>
        <dbReference type="Pfam" id="PF21006"/>
    </source>
</evidence>
<dbReference type="RefSeq" id="WP_097280297.1">
    <property type="nucleotide sequence ID" value="NZ_OCNJ01000007.1"/>
</dbReference>
<dbReference type="InterPro" id="IPR049054">
    <property type="entry name" value="CN_hydtase_beta-like_N"/>
</dbReference>
<comment type="similarity">
    <text evidence="2 5">Belongs to the nitrile hydratase subunit beta family.</text>
</comment>
<dbReference type="InterPro" id="IPR003168">
    <property type="entry name" value="Nitrile_hydratase_bsu"/>
</dbReference>
<keyword evidence="9" id="KW-1185">Reference proteome</keyword>
<evidence type="ECO:0000259" key="6">
    <source>
        <dbReference type="Pfam" id="PF02211"/>
    </source>
</evidence>
<dbReference type="PIRSF" id="PIRSF001427">
    <property type="entry name" value="NHase_beta"/>
    <property type="match status" value="1"/>
</dbReference>
<dbReference type="InterPro" id="IPR024690">
    <property type="entry name" value="CN_hydtase_beta_dom_C"/>
</dbReference>
<comment type="catalytic activity">
    <reaction evidence="4 5">
        <text>an aliphatic primary amide = an aliphatic nitrile + H2O</text>
        <dbReference type="Rhea" id="RHEA:12673"/>
        <dbReference type="ChEBI" id="CHEBI:15377"/>
        <dbReference type="ChEBI" id="CHEBI:65285"/>
        <dbReference type="ChEBI" id="CHEBI:80291"/>
        <dbReference type="EC" id="4.2.1.84"/>
    </reaction>
</comment>
<dbReference type="Proteomes" id="UP000219621">
    <property type="component" value="Unassembled WGS sequence"/>
</dbReference>
<evidence type="ECO:0000313" key="8">
    <source>
        <dbReference type="EMBL" id="SOD98114.1"/>
    </source>
</evidence>
<dbReference type="Gene3D" id="2.30.30.50">
    <property type="match status" value="1"/>
</dbReference>
<dbReference type="EMBL" id="OCNJ01000007">
    <property type="protein sequence ID" value="SOD98114.1"/>
    <property type="molecule type" value="Genomic_DNA"/>
</dbReference>
<dbReference type="GO" id="GO:0046914">
    <property type="term" value="F:transition metal ion binding"/>
    <property type="evidence" value="ECO:0007669"/>
    <property type="project" value="InterPro"/>
</dbReference>
<dbReference type="InterPro" id="IPR008990">
    <property type="entry name" value="Elect_transpt_acc-like_dom_sf"/>
</dbReference>
<gene>
    <name evidence="8" type="ORF">SAMN05421508_107200</name>
</gene>
<dbReference type="SUPFAM" id="SSF50090">
    <property type="entry name" value="Electron transport accessory proteins"/>
    <property type="match status" value="1"/>
</dbReference>
<dbReference type="Pfam" id="PF21006">
    <property type="entry name" value="NHase_beta_N"/>
    <property type="match status" value="1"/>
</dbReference>
<sequence length="219" mass="24225">MNGVHDMGGMQGFGPVRPEADEPIFHGEWEKRALALTLAMAAWGRWNIDISRHARERLPAADYLRYTYYEKWIAALGMLMVETGLLTADELATGRPDAGAQRAEPPLTAEKVGPTLRRGGPSARPVAEAPRYAVGDRVRAKNINPAGHTRLPRYARGKVGEVVMQHGGHVFPDSNAHRLGEAPCHLYAVRFTARELWGPDADPRQSVTLDLWEPYLDAV</sequence>
<evidence type="ECO:0000256" key="3">
    <source>
        <dbReference type="ARBA" id="ARBA00023239"/>
    </source>
</evidence>
<dbReference type="Pfam" id="PF02211">
    <property type="entry name" value="NHase_beta_C"/>
    <property type="match status" value="1"/>
</dbReference>
<dbReference type="AlphaFoldDB" id="A0A286GT15"/>
<accession>A0A286GT15</accession>
<feature type="domain" description="Nitrile hydratase beta subunit" evidence="6">
    <location>
        <begin position="121"/>
        <end position="217"/>
    </location>
</feature>
<dbReference type="InterPro" id="IPR042262">
    <property type="entry name" value="CN_hydtase_beta_C"/>
</dbReference>
<keyword evidence="3 5" id="KW-0456">Lyase</keyword>
<protein>
    <recommendedName>
        <fullName evidence="5">Nitrile hydratase subunit beta</fullName>
        <shortName evidence="5">NHase</shortName>
        <ecNumber evidence="5">4.2.1.84</ecNumber>
    </recommendedName>
</protein>
<reference evidence="8 9" key="1">
    <citation type="submission" date="2017-09" db="EMBL/GenBank/DDBJ databases">
        <authorList>
            <person name="Ehlers B."/>
            <person name="Leendertz F.H."/>
        </authorList>
    </citation>
    <scope>NUCLEOTIDE SEQUENCE [LARGE SCALE GENOMIC DNA]</scope>
    <source>
        <strain evidence="8 9">USBA 140</strain>
    </source>
</reference>
<evidence type="ECO:0000256" key="5">
    <source>
        <dbReference type="PIRNR" id="PIRNR001427"/>
    </source>
</evidence>
<dbReference type="NCBIfam" id="TIGR03888">
    <property type="entry name" value="nitrile_beta"/>
    <property type="match status" value="1"/>
</dbReference>
<dbReference type="GO" id="GO:0018822">
    <property type="term" value="F:nitrile hydratase activity"/>
    <property type="evidence" value="ECO:0007669"/>
    <property type="project" value="UniProtKB-EC"/>
</dbReference>
<dbReference type="Gene3D" id="1.10.472.20">
    <property type="entry name" value="Nitrile hydratase, beta subunit"/>
    <property type="match status" value="1"/>
</dbReference>
<proteinExistence type="inferred from homology"/>
<evidence type="ECO:0000256" key="1">
    <source>
        <dbReference type="ARBA" id="ARBA00004042"/>
    </source>
</evidence>
<evidence type="ECO:0000313" key="9">
    <source>
        <dbReference type="Proteomes" id="UP000219621"/>
    </source>
</evidence>
<evidence type="ECO:0000256" key="2">
    <source>
        <dbReference type="ARBA" id="ARBA00009098"/>
    </source>
</evidence>
<dbReference type="EC" id="4.2.1.84" evidence="5"/>